<dbReference type="AlphaFoldDB" id="A0AAD7N5V9"/>
<evidence type="ECO:0000313" key="1">
    <source>
        <dbReference type="EMBL" id="KAJ7747166.1"/>
    </source>
</evidence>
<dbReference type="Gene3D" id="3.40.50.720">
    <property type="entry name" value="NAD(P)-binding Rossmann-like Domain"/>
    <property type="match status" value="1"/>
</dbReference>
<dbReference type="InterPro" id="IPR036291">
    <property type="entry name" value="NAD(P)-bd_dom_sf"/>
</dbReference>
<sequence length="145" mass="15987">MTNSSDPGILSGTKIEPGKNPVDAAKEVGVKFFVWKCASQPCLMMCVLSRTSSLPNATAVSGGKYSTVYHFDIRDKTKFFEYLKASGLPCTTVSTGWLAENLWKCLPNPTVLGARAYLMRISYGFLQKISTGYRIPIPRYSPESM</sequence>
<organism evidence="1 2">
    <name type="scientific">Mycena maculata</name>
    <dbReference type="NCBI Taxonomy" id="230809"/>
    <lineage>
        <taxon>Eukaryota</taxon>
        <taxon>Fungi</taxon>
        <taxon>Dikarya</taxon>
        <taxon>Basidiomycota</taxon>
        <taxon>Agaricomycotina</taxon>
        <taxon>Agaricomycetes</taxon>
        <taxon>Agaricomycetidae</taxon>
        <taxon>Agaricales</taxon>
        <taxon>Marasmiineae</taxon>
        <taxon>Mycenaceae</taxon>
        <taxon>Mycena</taxon>
    </lineage>
</organism>
<dbReference type="Proteomes" id="UP001215280">
    <property type="component" value="Unassembled WGS sequence"/>
</dbReference>
<gene>
    <name evidence="1" type="ORF">DFH07DRAFT_578765</name>
</gene>
<dbReference type="SUPFAM" id="SSF51735">
    <property type="entry name" value="NAD(P)-binding Rossmann-fold domains"/>
    <property type="match status" value="1"/>
</dbReference>
<accession>A0AAD7N5V9</accession>
<name>A0AAD7N5V9_9AGAR</name>
<evidence type="ECO:0000313" key="2">
    <source>
        <dbReference type="Proteomes" id="UP001215280"/>
    </source>
</evidence>
<dbReference type="EMBL" id="JARJLG010000095">
    <property type="protein sequence ID" value="KAJ7747166.1"/>
    <property type="molecule type" value="Genomic_DNA"/>
</dbReference>
<protein>
    <submittedName>
        <fullName evidence="1">Uncharacterized protein</fullName>
    </submittedName>
</protein>
<comment type="caution">
    <text evidence="1">The sequence shown here is derived from an EMBL/GenBank/DDBJ whole genome shotgun (WGS) entry which is preliminary data.</text>
</comment>
<keyword evidence="2" id="KW-1185">Reference proteome</keyword>
<reference evidence="1" key="1">
    <citation type="submission" date="2023-03" db="EMBL/GenBank/DDBJ databases">
        <title>Massive genome expansion in bonnet fungi (Mycena s.s.) driven by repeated elements and novel gene families across ecological guilds.</title>
        <authorList>
            <consortium name="Lawrence Berkeley National Laboratory"/>
            <person name="Harder C.B."/>
            <person name="Miyauchi S."/>
            <person name="Viragh M."/>
            <person name="Kuo A."/>
            <person name="Thoen E."/>
            <person name="Andreopoulos B."/>
            <person name="Lu D."/>
            <person name="Skrede I."/>
            <person name="Drula E."/>
            <person name="Henrissat B."/>
            <person name="Morin E."/>
            <person name="Kohler A."/>
            <person name="Barry K."/>
            <person name="LaButti K."/>
            <person name="Morin E."/>
            <person name="Salamov A."/>
            <person name="Lipzen A."/>
            <person name="Mereny Z."/>
            <person name="Hegedus B."/>
            <person name="Baldrian P."/>
            <person name="Stursova M."/>
            <person name="Weitz H."/>
            <person name="Taylor A."/>
            <person name="Grigoriev I.V."/>
            <person name="Nagy L.G."/>
            <person name="Martin F."/>
            <person name="Kauserud H."/>
        </authorList>
    </citation>
    <scope>NUCLEOTIDE SEQUENCE</scope>
    <source>
        <strain evidence="1">CBHHK188m</strain>
    </source>
</reference>
<proteinExistence type="predicted"/>